<organism evidence="2 3">
    <name type="scientific">Bursaphelenchus okinawaensis</name>
    <dbReference type="NCBI Taxonomy" id="465554"/>
    <lineage>
        <taxon>Eukaryota</taxon>
        <taxon>Metazoa</taxon>
        <taxon>Ecdysozoa</taxon>
        <taxon>Nematoda</taxon>
        <taxon>Chromadorea</taxon>
        <taxon>Rhabditida</taxon>
        <taxon>Tylenchina</taxon>
        <taxon>Tylenchomorpha</taxon>
        <taxon>Aphelenchoidea</taxon>
        <taxon>Aphelenchoididae</taxon>
        <taxon>Bursaphelenchus</taxon>
    </lineage>
</organism>
<gene>
    <name evidence="2" type="ORF">BOKJ2_LOCUS2407</name>
</gene>
<proteinExistence type="predicted"/>
<evidence type="ECO:0000256" key="1">
    <source>
        <dbReference type="SAM" id="MobiDB-lite"/>
    </source>
</evidence>
<evidence type="ECO:0000313" key="3">
    <source>
        <dbReference type="Proteomes" id="UP000614601"/>
    </source>
</evidence>
<dbReference type="Proteomes" id="UP000614601">
    <property type="component" value="Unassembled WGS sequence"/>
</dbReference>
<dbReference type="EMBL" id="CAJFDH010000001">
    <property type="protein sequence ID" value="CAD5207857.1"/>
    <property type="molecule type" value="Genomic_DNA"/>
</dbReference>
<dbReference type="Proteomes" id="UP000783686">
    <property type="component" value="Unassembled WGS sequence"/>
</dbReference>
<protein>
    <submittedName>
        <fullName evidence="2">Uncharacterized protein</fullName>
    </submittedName>
</protein>
<feature type="region of interest" description="Disordered" evidence="1">
    <location>
        <begin position="67"/>
        <end position="108"/>
    </location>
</feature>
<sequence length="108" mass="12478">MDQPEFDKELLKNMPCSTNAFSNFDPNCRKKTRYIRVWNTPVTSRERKIVNERDDAILTALINNWNRKIQPSTSKDDIASRPGPSHRRHANDQPTSSSPPEAKQRRAS</sequence>
<comment type="caution">
    <text evidence="2">The sequence shown here is derived from an EMBL/GenBank/DDBJ whole genome shotgun (WGS) entry which is preliminary data.</text>
</comment>
<reference evidence="2" key="1">
    <citation type="submission" date="2020-09" db="EMBL/GenBank/DDBJ databases">
        <authorList>
            <person name="Kikuchi T."/>
        </authorList>
    </citation>
    <scope>NUCLEOTIDE SEQUENCE</scope>
    <source>
        <strain evidence="2">SH1</strain>
    </source>
</reference>
<dbReference type="AlphaFoldDB" id="A0A811JX13"/>
<dbReference type="EMBL" id="CAJFCW020000001">
    <property type="protein sequence ID" value="CAG9086735.1"/>
    <property type="molecule type" value="Genomic_DNA"/>
</dbReference>
<name>A0A811JX13_9BILA</name>
<keyword evidence="3" id="KW-1185">Reference proteome</keyword>
<accession>A0A811JX13</accession>
<evidence type="ECO:0000313" key="2">
    <source>
        <dbReference type="EMBL" id="CAD5207857.1"/>
    </source>
</evidence>
<dbReference type="OrthoDB" id="10425635at2759"/>